<protein>
    <submittedName>
        <fullName evidence="7">Uncharacterized protein</fullName>
    </submittedName>
</protein>
<evidence type="ECO:0000256" key="4">
    <source>
        <dbReference type="ARBA" id="ARBA00023136"/>
    </source>
</evidence>
<evidence type="ECO:0000256" key="3">
    <source>
        <dbReference type="ARBA" id="ARBA00022989"/>
    </source>
</evidence>
<dbReference type="AlphaFoldDB" id="A0A8J2JQN3"/>
<evidence type="ECO:0000256" key="1">
    <source>
        <dbReference type="ARBA" id="ARBA00004370"/>
    </source>
</evidence>
<name>A0A8J2JQN3_9HEXA</name>
<keyword evidence="4 6" id="KW-0472">Membrane</keyword>
<keyword evidence="3 6" id="KW-1133">Transmembrane helix</keyword>
<evidence type="ECO:0000313" key="7">
    <source>
        <dbReference type="EMBL" id="CAG7724391.1"/>
    </source>
</evidence>
<comment type="subcellular location">
    <subcellularLocation>
        <location evidence="1">Membrane</location>
    </subcellularLocation>
</comment>
<dbReference type="PANTHER" id="PTHR31395:SF23">
    <property type="entry name" value="GEO05642P1"/>
    <property type="match status" value="1"/>
</dbReference>
<accession>A0A8J2JQN3</accession>
<comment type="caution">
    <text evidence="7">The sequence shown here is derived from an EMBL/GenBank/DDBJ whole genome shotgun (WGS) entry which is preliminary data.</text>
</comment>
<gene>
    <name evidence="7" type="ORF">AFUS01_LOCUS13421</name>
</gene>
<evidence type="ECO:0000313" key="8">
    <source>
        <dbReference type="Proteomes" id="UP000708208"/>
    </source>
</evidence>
<dbReference type="EMBL" id="CAJVCH010109331">
    <property type="protein sequence ID" value="CAG7724391.1"/>
    <property type="molecule type" value="Genomic_DNA"/>
</dbReference>
<proteinExistence type="predicted"/>
<evidence type="ECO:0000256" key="6">
    <source>
        <dbReference type="SAM" id="Phobius"/>
    </source>
</evidence>
<dbReference type="GO" id="GO:0016020">
    <property type="term" value="C:membrane"/>
    <property type="evidence" value="ECO:0007669"/>
    <property type="project" value="UniProtKB-SubCell"/>
</dbReference>
<evidence type="ECO:0000256" key="5">
    <source>
        <dbReference type="SAM" id="MobiDB-lite"/>
    </source>
</evidence>
<organism evidence="7 8">
    <name type="scientific">Allacma fusca</name>
    <dbReference type="NCBI Taxonomy" id="39272"/>
    <lineage>
        <taxon>Eukaryota</taxon>
        <taxon>Metazoa</taxon>
        <taxon>Ecdysozoa</taxon>
        <taxon>Arthropoda</taxon>
        <taxon>Hexapoda</taxon>
        <taxon>Collembola</taxon>
        <taxon>Symphypleona</taxon>
        <taxon>Sminthuridae</taxon>
        <taxon>Allacma</taxon>
    </lineage>
</organism>
<reference evidence="7" key="1">
    <citation type="submission" date="2021-06" db="EMBL/GenBank/DDBJ databases">
        <authorList>
            <person name="Hodson N. C."/>
            <person name="Mongue J. A."/>
            <person name="Jaron S. K."/>
        </authorList>
    </citation>
    <scope>NUCLEOTIDE SEQUENCE</scope>
</reference>
<keyword evidence="2 6" id="KW-0812">Transmembrane</keyword>
<feature type="compositionally biased region" description="Low complexity" evidence="5">
    <location>
        <begin position="190"/>
        <end position="200"/>
    </location>
</feature>
<evidence type="ECO:0000256" key="2">
    <source>
        <dbReference type="ARBA" id="ARBA00022692"/>
    </source>
</evidence>
<feature type="compositionally biased region" description="Low complexity" evidence="5">
    <location>
        <begin position="238"/>
        <end position="247"/>
    </location>
</feature>
<dbReference type="Proteomes" id="UP000708208">
    <property type="component" value="Unassembled WGS sequence"/>
</dbReference>
<keyword evidence="8" id="KW-1185">Reference proteome</keyword>
<sequence>MHRSLSTSELPLNHWARRGSAIIHPINCHSYLHFLCPLPTSQKDEPSEGPLSSVCHSISLPRSNIGFRYVKSDGILLPGLFEKPLSFPSTAAFSKKGREIIEIYVCNASYECEYDWSGNYVCEWTDDTSLGLILGLAIAIPLIILIACIIGCCCCCANCPMYRGKKDAPVIIMPQQQMYPMGPNGQPAYPQQGYGNYPGSPQGPPNYPQQGYSNYPADGQQGPPQRGNNAAPHPAPAPGWAAQERKN</sequence>
<dbReference type="PANTHER" id="PTHR31395">
    <property type="entry name" value="SHISA"/>
    <property type="match status" value="1"/>
</dbReference>
<dbReference type="InterPro" id="IPR026910">
    <property type="entry name" value="Shisa"/>
</dbReference>
<feature type="region of interest" description="Disordered" evidence="5">
    <location>
        <begin position="190"/>
        <end position="247"/>
    </location>
</feature>
<feature type="transmembrane region" description="Helical" evidence="6">
    <location>
        <begin position="130"/>
        <end position="157"/>
    </location>
</feature>